<feature type="domain" description="SnoaL-like" evidence="1">
    <location>
        <begin position="10"/>
        <end position="122"/>
    </location>
</feature>
<comment type="caution">
    <text evidence="2">The sequence shown here is derived from an EMBL/GenBank/DDBJ whole genome shotgun (WGS) entry which is preliminary data.</text>
</comment>
<keyword evidence="2" id="KW-0413">Isomerase</keyword>
<evidence type="ECO:0000313" key="2">
    <source>
        <dbReference type="EMBL" id="PNU02142.1"/>
    </source>
</evidence>
<dbReference type="SUPFAM" id="SSF54427">
    <property type="entry name" value="NTF2-like"/>
    <property type="match status" value="1"/>
</dbReference>
<sequence length="137" mass="14659">MTQNIQTIEKLYAAAEGASLDLAGFLSCFAPDGYARNVPAGIDFRGEDIALVASGMAEAFPDVHREILHVDATDNLVVVELAIRGEHRGTLMTSAGPVPATGKRIDVPCCDVFHMKEGKVTAFHCYNAANILQEQLG</sequence>
<dbReference type="Proteomes" id="UP000236327">
    <property type="component" value="Unassembled WGS sequence"/>
</dbReference>
<dbReference type="OrthoDB" id="129343at2"/>
<dbReference type="AlphaFoldDB" id="A0A2K2FTN3"/>
<organism evidence="2 3">
    <name type="scientific">Novosphingobium guangzhouense</name>
    <dbReference type="NCBI Taxonomy" id="1850347"/>
    <lineage>
        <taxon>Bacteria</taxon>
        <taxon>Pseudomonadati</taxon>
        <taxon>Pseudomonadota</taxon>
        <taxon>Alphaproteobacteria</taxon>
        <taxon>Sphingomonadales</taxon>
        <taxon>Sphingomonadaceae</taxon>
        <taxon>Novosphingobium</taxon>
    </lineage>
</organism>
<dbReference type="RefSeq" id="WP_103098922.1">
    <property type="nucleotide sequence ID" value="NZ_LYMM01000084.1"/>
</dbReference>
<evidence type="ECO:0000259" key="1">
    <source>
        <dbReference type="Pfam" id="PF12680"/>
    </source>
</evidence>
<dbReference type="Gene3D" id="3.10.450.50">
    <property type="match status" value="1"/>
</dbReference>
<accession>A0A2K2FTN3</accession>
<dbReference type="EMBL" id="LYMM01000084">
    <property type="protein sequence ID" value="PNU02142.1"/>
    <property type="molecule type" value="Genomic_DNA"/>
</dbReference>
<dbReference type="InterPro" id="IPR037401">
    <property type="entry name" value="SnoaL-like"/>
</dbReference>
<dbReference type="GO" id="GO:0016853">
    <property type="term" value="F:isomerase activity"/>
    <property type="evidence" value="ECO:0007669"/>
    <property type="project" value="UniProtKB-KW"/>
</dbReference>
<dbReference type="InterPro" id="IPR032710">
    <property type="entry name" value="NTF2-like_dom_sf"/>
</dbReference>
<gene>
    <name evidence="2" type="ORF">A8V01_09690</name>
</gene>
<name>A0A2K2FTN3_9SPHN</name>
<dbReference type="Pfam" id="PF12680">
    <property type="entry name" value="SnoaL_2"/>
    <property type="match status" value="1"/>
</dbReference>
<reference evidence="2 3" key="1">
    <citation type="submission" date="2016-05" db="EMBL/GenBank/DDBJ databases">
        <title>Complete genome sequence of Novosphingobium guangzhouense SA925(T).</title>
        <authorList>
            <person name="Sha S."/>
        </authorList>
    </citation>
    <scope>NUCLEOTIDE SEQUENCE [LARGE SCALE GENOMIC DNA]</scope>
    <source>
        <strain evidence="2 3">SA925</strain>
    </source>
</reference>
<proteinExistence type="predicted"/>
<evidence type="ECO:0000313" key="3">
    <source>
        <dbReference type="Proteomes" id="UP000236327"/>
    </source>
</evidence>
<protein>
    <submittedName>
        <fullName evidence="2">Ketosteroid isomerase</fullName>
    </submittedName>
</protein>
<keyword evidence="3" id="KW-1185">Reference proteome</keyword>